<dbReference type="AlphaFoldDB" id="A0AAD3XUB8"/>
<sequence>MVFLLGHRTFIPLLYSSSNPFLLKPKPLKPMRRASITIGATIPARDRVIDFGKYKGKMLGTLPSNYLTWISKNLRARDFEEWANLADEVLKDPLYRDRLEWESAEKILKGNVLGSESRSAQRPVSDLLEISERFGWDNEDTEGWRKIHFGLLGTSKSGRIPRVAEKKRERKSGSERDGRRGRRRGGGRENEGGEVGVGGKREERRERRRLQRSGEMNMDKRLGNEAEEVERLRYGPRKDGRRCDDDRTVEVNSPFPGREALLRRVLGGDKRSTL</sequence>
<feature type="compositionally biased region" description="Basic and acidic residues" evidence="1">
    <location>
        <begin position="217"/>
        <end position="249"/>
    </location>
</feature>
<dbReference type="Pfam" id="PF12843">
    <property type="entry name" value="QSregVF_b"/>
    <property type="match status" value="1"/>
</dbReference>
<dbReference type="InterPro" id="IPR024530">
    <property type="entry name" value="QSregVF_b"/>
</dbReference>
<evidence type="ECO:0000256" key="1">
    <source>
        <dbReference type="SAM" id="MobiDB-lite"/>
    </source>
</evidence>
<keyword evidence="3" id="KW-1185">Reference proteome</keyword>
<protein>
    <submittedName>
        <fullName evidence="2">Uncharacterized protein</fullName>
    </submittedName>
</protein>
<dbReference type="PANTHER" id="PTHR38357">
    <property type="entry name" value="EXPRESSED PROTEIN"/>
    <property type="match status" value="1"/>
</dbReference>
<dbReference type="GO" id="GO:0009536">
    <property type="term" value="C:plastid"/>
    <property type="evidence" value="ECO:0007669"/>
    <property type="project" value="TreeGrafter"/>
</dbReference>
<proteinExistence type="predicted"/>
<dbReference type="EMBL" id="BSYO01000018">
    <property type="protein sequence ID" value="GMH17548.1"/>
    <property type="molecule type" value="Genomic_DNA"/>
</dbReference>
<dbReference type="Proteomes" id="UP001279734">
    <property type="component" value="Unassembled WGS sequence"/>
</dbReference>
<evidence type="ECO:0000313" key="2">
    <source>
        <dbReference type="EMBL" id="GMH17548.1"/>
    </source>
</evidence>
<name>A0AAD3XUB8_NEPGR</name>
<evidence type="ECO:0000313" key="3">
    <source>
        <dbReference type="Proteomes" id="UP001279734"/>
    </source>
</evidence>
<organism evidence="2 3">
    <name type="scientific">Nepenthes gracilis</name>
    <name type="common">Slender pitcher plant</name>
    <dbReference type="NCBI Taxonomy" id="150966"/>
    <lineage>
        <taxon>Eukaryota</taxon>
        <taxon>Viridiplantae</taxon>
        <taxon>Streptophyta</taxon>
        <taxon>Embryophyta</taxon>
        <taxon>Tracheophyta</taxon>
        <taxon>Spermatophyta</taxon>
        <taxon>Magnoliopsida</taxon>
        <taxon>eudicotyledons</taxon>
        <taxon>Gunneridae</taxon>
        <taxon>Pentapetalae</taxon>
        <taxon>Caryophyllales</taxon>
        <taxon>Nepenthaceae</taxon>
        <taxon>Nepenthes</taxon>
    </lineage>
</organism>
<accession>A0AAD3XUB8</accession>
<gene>
    <name evidence="2" type="ORF">Nepgr_019389</name>
</gene>
<feature type="region of interest" description="Disordered" evidence="1">
    <location>
        <begin position="158"/>
        <end position="251"/>
    </location>
</feature>
<dbReference type="PANTHER" id="PTHR38357:SF1">
    <property type="entry name" value="EXPRESSED PROTEIN"/>
    <property type="match status" value="1"/>
</dbReference>
<feature type="compositionally biased region" description="Basic and acidic residues" evidence="1">
    <location>
        <begin position="162"/>
        <end position="178"/>
    </location>
</feature>
<comment type="caution">
    <text evidence="2">The sequence shown here is derived from an EMBL/GenBank/DDBJ whole genome shotgun (WGS) entry which is preliminary data.</text>
</comment>
<reference evidence="2" key="1">
    <citation type="submission" date="2023-05" db="EMBL/GenBank/DDBJ databases">
        <title>Nepenthes gracilis genome sequencing.</title>
        <authorList>
            <person name="Fukushima K."/>
        </authorList>
    </citation>
    <scope>NUCLEOTIDE SEQUENCE</scope>
    <source>
        <strain evidence="2">SING2019-196</strain>
    </source>
</reference>